<dbReference type="AlphaFoldDB" id="Q01WY2"/>
<keyword evidence="1" id="KW-0812">Transmembrane</keyword>
<feature type="transmembrane region" description="Helical" evidence="1">
    <location>
        <begin position="38"/>
        <end position="54"/>
    </location>
</feature>
<dbReference type="InParanoid" id="Q01WY2"/>
<dbReference type="eggNOG" id="ENOG50336Y7">
    <property type="taxonomic scope" value="Bacteria"/>
</dbReference>
<feature type="transmembrane region" description="Helical" evidence="1">
    <location>
        <begin position="94"/>
        <end position="118"/>
    </location>
</feature>
<feature type="transmembrane region" description="Helical" evidence="1">
    <location>
        <begin position="61"/>
        <end position="82"/>
    </location>
</feature>
<keyword evidence="1" id="KW-1133">Transmembrane helix</keyword>
<dbReference type="STRING" id="234267.Acid_4874"/>
<dbReference type="OrthoDB" id="9870065at2"/>
<evidence type="ECO:0000313" key="2">
    <source>
        <dbReference type="EMBL" id="ABJ85833.1"/>
    </source>
</evidence>
<gene>
    <name evidence="2" type="ordered locus">Acid_4874</name>
</gene>
<proteinExistence type="predicted"/>
<protein>
    <submittedName>
        <fullName evidence="2">Uncharacterized protein</fullName>
    </submittedName>
</protein>
<dbReference type="EMBL" id="CP000473">
    <property type="protein sequence ID" value="ABJ85833.1"/>
    <property type="molecule type" value="Genomic_DNA"/>
</dbReference>
<name>Q01WY2_SOLUE</name>
<organism evidence="2">
    <name type="scientific">Solibacter usitatus (strain Ellin6076)</name>
    <dbReference type="NCBI Taxonomy" id="234267"/>
    <lineage>
        <taxon>Bacteria</taxon>
        <taxon>Pseudomonadati</taxon>
        <taxon>Acidobacteriota</taxon>
        <taxon>Terriglobia</taxon>
        <taxon>Bryobacterales</taxon>
        <taxon>Solibacteraceae</taxon>
        <taxon>Candidatus Solibacter</taxon>
    </lineage>
</organism>
<dbReference type="HOGENOM" id="CLU_1956718_0_0_0"/>
<reference evidence="2" key="1">
    <citation type="submission" date="2006-10" db="EMBL/GenBank/DDBJ databases">
        <title>Complete sequence of Solibacter usitatus Ellin6076.</title>
        <authorList>
            <consortium name="US DOE Joint Genome Institute"/>
            <person name="Copeland A."/>
            <person name="Lucas S."/>
            <person name="Lapidus A."/>
            <person name="Barry K."/>
            <person name="Detter J.C."/>
            <person name="Glavina del Rio T."/>
            <person name="Hammon N."/>
            <person name="Israni S."/>
            <person name="Dalin E."/>
            <person name="Tice H."/>
            <person name="Pitluck S."/>
            <person name="Thompson L.S."/>
            <person name="Brettin T."/>
            <person name="Bruce D."/>
            <person name="Han C."/>
            <person name="Tapia R."/>
            <person name="Gilna P."/>
            <person name="Schmutz J."/>
            <person name="Larimer F."/>
            <person name="Land M."/>
            <person name="Hauser L."/>
            <person name="Kyrpides N."/>
            <person name="Mikhailova N."/>
            <person name="Janssen P.H."/>
            <person name="Kuske C.R."/>
            <person name="Richardson P."/>
        </authorList>
    </citation>
    <scope>NUCLEOTIDE SEQUENCE</scope>
    <source>
        <strain evidence="2">Ellin6076</strain>
    </source>
</reference>
<sequence>MKHNTTLIVASLLSLLFLTLHITDDIVRGISKAESSNTALLVLALLLYGTLVLPERRLGHVIMLLIGLMAAAMPVLHMRGAHYGDIAKSPGGFFFVWTLWALGGLGGLTLMLSVRGLWDLRRRRPK</sequence>
<keyword evidence="1" id="KW-0472">Membrane</keyword>
<evidence type="ECO:0000256" key="1">
    <source>
        <dbReference type="SAM" id="Phobius"/>
    </source>
</evidence>
<dbReference type="KEGG" id="sus:Acid_4874"/>
<accession>Q01WY2</accession>